<keyword evidence="3 7" id="KW-1133">Transmembrane helix</keyword>
<evidence type="ECO:0000256" key="5">
    <source>
        <dbReference type="ARBA" id="ARBA00023180"/>
    </source>
</evidence>
<keyword evidence="5" id="KW-0325">Glycoprotein</keyword>
<evidence type="ECO:0000313" key="9">
    <source>
        <dbReference type="EMBL" id="VVC26901.1"/>
    </source>
</evidence>
<feature type="transmembrane region" description="Helical" evidence="7">
    <location>
        <begin position="481"/>
        <end position="501"/>
    </location>
</feature>
<keyword evidence="10" id="KW-1185">Reference proteome</keyword>
<sequence length="504" mass="56545">MSSIYSTPIGLIFVFNLIIGPGALTLPAVVQNTGWFLSGIIIAAMAFLSYITFTFVIETITITNSIIQLRKLQMMKSVTSALKSCKDMMPQVASINYDRTSTTSTDSFNSDDEVPIFDNPDLPKSSSLMDFPPESVQLLSLDNRIEMGEMVNVLLPPFAKVIFYFSLCGYLFGDLSIYYKAIGQSLVDFTCHFNDSHATNISELCWESSSYTKHEIYLGYLMLYLVLIGPFTFFNVQKTKYLQIMGFFVRTFAIITMVILATMRLISPTEKHGTTPVANFIGIPQLIGASIYAFMCHHSIPSVISPIKNKNKILLKVAANFLFIYSLYICLCMTGVFAFPKVDDLYTINFIPSQDSGLFYKFIDSILVLFPVLTISISFPVIAITLRNNLQVMFLPNDAHWMWRRIVIPLFSLITPVLLAAFVTGLEDLVSIVAVYAGSGIQYVTPALLIMAARSEIPQQVAAIKNDYCSPFKSKYWPQGILIWSVICVVVITNFLISEWFKKL</sequence>
<feature type="transmembrane region" description="Helical" evidence="7">
    <location>
        <begin position="406"/>
        <end position="423"/>
    </location>
</feature>
<dbReference type="GO" id="GO:0016020">
    <property type="term" value="C:membrane"/>
    <property type="evidence" value="ECO:0007669"/>
    <property type="project" value="UniProtKB-SubCell"/>
</dbReference>
<dbReference type="Proteomes" id="UP000325440">
    <property type="component" value="Unassembled WGS sequence"/>
</dbReference>
<reference evidence="9 10" key="1">
    <citation type="submission" date="2019-08" db="EMBL/GenBank/DDBJ databases">
        <authorList>
            <person name="Alioto T."/>
            <person name="Alioto T."/>
            <person name="Gomez Garrido J."/>
        </authorList>
    </citation>
    <scope>NUCLEOTIDE SEQUENCE [LARGE SCALE GENOMIC DNA]</scope>
</reference>
<feature type="transmembrane region" description="Helical" evidence="7">
    <location>
        <begin position="9"/>
        <end position="30"/>
    </location>
</feature>
<dbReference type="PANTHER" id="PTHR16189:SF0">
    <property type="entry name" value="TRANSMEMBRANE PROTEIN 104"/>
    <property type="match status" value="1"/>
</dbReference>
<proteinExistence type="inferred from homology"/>
<dbReference type="PANTHER" id="PTHR16189">
    <property type="entry name" value="TRANSMEMBRANE PROTEIN 104-RELATED"/>
    <property type="match status" value="1"/>
</dbReference>
<evidence type="ECO:0000256" key="4">
    <source>
        <dbReference type="ARBA" id="ARBA00023136"/>
    </source>
</evidence>
<gene>
    <name evidence="9" type="ORF">CINCED_3A024996</name>
</gene>
<feature type="transmembrane region" description="Helical" evidence="7">
    <location>
        <begin position="216"/>
        <end position="235"/>
    </location>
</feature>
<feature type="transmembrane region" description="Helical" evidence="7">
    <location>
        <begin position="317"/>
        <end position="339"/>
    </location>
</feature>
<evidence type="ECO:0000259" key="8">
    <source>
        <dbReference type="Pfam" id="PF01490"/>
    </source>
</evidence>
<accession>A0A5E4M7X3</accession>
<dbReference type="Pfam" id="PF01490">
    <property type="entry name" value="Aa_trans"/>
    <property type="match status" value="1"/>
</dbReference>
<dbReference type="AlphaFoldDB" id="A0A5E4M7X3"/>
<feature type="transmembrane region" description="Helical" evidence="7">
    <location>
        <begin position="278"/>
        <end position="296"/>
    </location>
</feature>
<evidence type="ECO:0000256" key="2">
    <source>
        <dbReference type="ARBA" id="ARBA00022692"/>
    </source>
</evidence>
<feature type="transmembrane region" description="Helical" evidence="7">
    <location>
        <begin position="359"/>
        <end position="386"/>
    </location>
</feature>
<evidence type="ECO:0000256" key="6">
    <source>
        <dbReference type="ARBA" id="ARBA00038166"/>
    </source>
</evidence>
<comment type="subcellular location">
    <subcellularLocation>
        <location evidence="1">Membrane</location>
        <topology evidence="1">Multi-pass membrane protein</topology>
    </subcellularLocation>
</comment>
<keyword evidence="2 7" id="KW-0812">Transmembrane</keyword>
<protein>
    <submittedName>
        <fullName evidence="9">Amino acid transporter, transmembrane domain</fullName>
    </submittedName>
</protein>
<evidence type="ECO:0000256" key="3">
    <source>
        <dbReference type="ARBA" id="ARBA00022989"/>
    </source>
</evidence>
<keyword evidence="4 7" id="KW-0472">Membrane</keyword>
<dbReference type="EMBL" id="CABPRJ010000052">
    <property type="protein sequence ID" value="VVC26901.1"/>
    <property type="molecule type" value="Genomic_DNA"/>
</dbReference>
<name>A0A5E4M7X3_9HEMI</name>
<comment type="similarity">
    <text evidence="6">Belongs to the TMEM104 family.</text>
</comment>
<feature type="transmembrane region" description="Helical" evidence="7">
    <location>
        <begin position="153"/>
        <end position="172"/>
    </location>
</feature>
<feature type="domain" description="Amino acid transporter transmembrane" evidence="8">
    <location>
        <begin position="147"/>
        <end position="455"/>
    </location>
</feature>
<dbReference type="OrthoDB" id="294541at2759"/>
<feature type="transmembrane region" description="Helical" evidence="7">
    <location>
        <begin position="36"/>
        <end position="67"/>
    </location>
</feature>
<evidence type="ECO:0000256" key="7">
    <source>
        <dbReference type="SAM" id="Phobius"/>
    </source>
</evidence>
<dbReference type="InterPro" id="IPR013057">
    <property type="entry name" value="AA_transpt_TM"/>
</dbReference>
<feature type="transmembrane region" description="Helical" evidence="7">
    <location>
        <begin position="247"/>
        <end position="266"/>
    </location>
</feature>
<organism evidence="9 10">
    <name type="scientific">Cinara cedri</name>
    <dbReference type="NCBI Taxonomy" id="506608"/>
    <lineage>
        <taxon>Eukaryota</taxon>
        <taxon>Metazoa</taxon>
        <taxon>Ecdysozoa</taxon>
        <taxon>Arthropoda</taxon>
        <taxon>Hexapoda</taxon>
        <taxon>Insecta</taxon>
        <taxon>Pterygota</taxon>
        <taxon>Neoptera</taxon>
        <taxon>Paraneoptera</taxon>
        <taxon>Hemiptera</taxon>
        <taxon>Sternorrhyncha</taxon>
        <taxon>Aphidomorpha</taxon>
        <taxon>Aphidoidea</taxon>
        <taxon>Aphididae</taxon>
        <taxon>Lachninae</taxon>
        <taxon>Cinara</taxon>
    </lineage>
</organism>
<evidence type="ECO:0000313" key="10">
    <source>
        <dbReference type="Proteomes" id="UP000325440"/>
    </source>
</evidence>
<evidence type="ECO:0000256" key="1">
    <source>
        <dbReference type="ARBA" id="ARBA00004141"/>
    </source>
</evidence>